<dbReference type="CDD" id="cd16980">
    <property type="entry name" value="VHS_Lsb5"/>
    <property type="match status" value="1"/>
</dbReference>
<evidence type="ECO:0008006" key="6">
    <source>
        <dbReference type="Google" id="ProtNLM"/>
    </source>
</evidence>
<dbReference type="InterPro" id="IPR000719">
    <property type="entry name" value="Prot_kinase_dom"/>
</dbReference>
<dbReference type="PANTHER" id="PTHR44329:SF214">
    <property type="entry name" value="PROTEIN KINASE DOMAIN-CONTAINING PROTEIN"/>
    <property type="match status" value="1"/>
</dbReference>
<dbReference type="EMBL" id="JAACJO010000010">
    <property type="protein sequence ID" value="KAF5353558.1"/>
    <property type="molecule type" value="Genomic_DNA"/>
</dbReference>
<feature type="compositionally biased region" description="Basic and acidic residues" evidence="1">
    <location>
        <begin position="706"/>
        <end position="716"/>
    </location>
</feature>
<dbReference type="SMART" id="SM00220">
    <property type="entry name" value="S_TKc"/>
    <property type="match status" value="1"/>
</dbReference>
<dbReference type="InterPro" id="IPR008271">
    <property type="entry name" value="Ser/Thr_kinase_AS"/>
</dbReference>
<evidence type="ECO:0000313" key="4">
    <source>
        <dbReference type="EMBL" id="KAF5353558.1"/>
    </source>
</evidence>
<dbReference type="PANTHER" id="PTHR44329">
    <property type="entry name" value="SERINE/THREONINE-PROTEIN KINASE TNNI3K-RELATED"/>
    <property type="match status" value="1"/>
</dbReference>
<dbReference type="Gene3D" id="1.25.40.90">
    <property type="match status" value="1"/>
</dbReference>
<gene>
    <name evidence="4" type="ORF">D9756_008092</name>
</gene>
<dbReference type="PROSITE" id="PS50011">
    <property type="entry name" value="PROTEIN_KINASE_DOM"/>
    <property type="match status" value="1"/>
</dbReference>
<dbReference type="SUPFAM" id="SSF56112">
    <property type="entry name" value="Protein kinase-like (PK-like)"/>
    <property type="match status" value="1"/>
</dbReference>
<dbReference type="GO" id="GO:0035091">
    <property type="term" value="F:phosphatidylinositol binding"/>
    <property type="evidence" value="ECO:0007669"/>
    <property type="project" value="InterPro"/>
</dbReference>
<dbReference type="OrthoDB" id="10255964at2759"/>
<feature type="region of interest" description="Disordered" evidence="1">
    <location>
        <begin position="706"/>
        <end position="739"/>
    </location>
</feature>
<keyword evidence="5" id="KW-1185">Reference proteome</keyword>
<feature type="compositionally biased region" description="Polar residues" evidence="1">
    <location>
        <begin position="439"/>
        <end position="448"/>
    </location>
</feature>
<dbReference type="Proteomes" id="UP000559027">
    <property type="component" value="Unassembled WGS sequence"/>
</dbReference>
<feature type="compositionally biased region" description="Polar residues" evidence="1">
    <location>
        <begin position="456"/>
        <end position="465"/>
    </location>
</feature>
<dbReference type="InterPro" id="IPR051681">
    <property type="entry name" value="Ser/Thr_Kinases-Pseudokinases"/>
</dbReference>
<sequence length="739" mass="81974">MNPRSPNQNITTPTVSVLVRRLLLGINGRAQGDQSRSTSFHNDQQLVDLRVLLARHVKTVTEAVAELGEDNTRTLVNFLDRVLKDHLTDSKERVRTLALLAKIVAATRVFPDRLVIERVAYHPRPKAVGGSGTVHQGIDPSVCVKVMVQVDPTAFAPWVWELILWAHSSHPNLLQMRGLFFEDFNGSSHICLVSPFMENGSLHDYAHRLPQRSRLPLLFDVINGLFYLHGLGIVHSDLKGQNVLITAEGRAVITDFGSSRVNTTTTATTTASSYTLCFAAPELVVGGERATKMCDVWSFGCLCYETLSRKPPYHQYKRNQLIAVFLRKEPPQRPGATKGPKQGSYDEEQSSDDDEEQNFDLIDDQAWDLITKCCVPEPRDRLEVPAIQELIASMIGLPEARYGPGASITLLPDVSVRTTSAQTTVVAEFQSRTSDDGSFGSNDTSTPPTLEPPNVDTMQNLNQPPSWDGSFTAIKADQDTQGTGPHHRSPVPNRPTSSARGILRSPEPPDHIASILHTRQSKQMSEFESVEMRLRELTEQSEKQEKKGFWRWIRNKAQDQDGDKIDTDRAKDIRKEENEGAAKLRRMIGFLTKTACEDWALVLDVCDRASASEASAKVAARTLRSELTYGQPAGQLSAARLWAIMLRNCSETFISESRSQQFLDTLQDAVKDPTTSPVVVERLLDVIAAAAYASGPSRGEFRELWRRVKPDGKPDEGVPLSTDDPMLSPSVGARNMHSP</sequence>
<comment type="caution">
    <text evidence="4">The sequence shown here is derived from an EMBL/GenBank/DDBJ whole genome shotgun (WGS) entry which is preliminary data.</text>
</comment>
<feature type="domain" description="Protein kinase" evidence="2">
    <location>
        <begin position="120"/>
        <end position="395"/>
    </location>
</feature>
<organism evidence="4 5">
    <name type="scientific">Leucocoprinus leucothites</name>
    <dbReference type="NCBI Taxonomy" id="201217"/>
    <lineage>
        <taxon>Eukaryota</taxon>
        <taxon>Fungi</taxon>
        <taxon>Dikarya</taxon>
        <taxon>Basidiomycota</taxon>
        <taxon>Agaricomycotina</taxon>
        <taxon>Agaricomycetes</taxon>
        <taxon>Agaricomycetidae</taxon>
        <taxon>Agaricales</taxon>
        <taxon>Agaricineae</taxon>
        <taxon>Agaricaceae</taxon>
        <taxon>Leucocoprinus</taxon>
    </lineage>
</organism>
<reference evidence="4 5" key="1">
    <citation type="journal article" date="2020" name="ISME J.">
        <title>Uncovering the hidden diversity of litter-decomposition mechanisms in mushroom-forming fungi.</title>
        <authorList>
            <person name="Floudas D."/>
            <person name="Bentzer J."/>
            <person name="Ahren D."/>
            <person name="Johansson T."/>
            <person name="Persson P."/>
            <person name="Tunlid A."/>
        </authorList>
    </citation>
    <scope>NUCLEOTIDE SEQUENCE [LARGE SCALE GENOMIC DNA]</scope>
    <source>
        <strain evidence="4 5">CBS 146.42</strain>
    </source>
</reference>
<evidence type="ECO:0000259" key="3">
    <source>
        <dbReference type="PROSITE" id="PS50179"/>
    </source>
</evidence>
<feature type="domain" description="VHS" evidence="3">
    <location>
        <begin position="597"/>
        <end position="712"/>
    </location>
</feature>
<dbReference type="GO" id="GO:0004674">
    <property type="term" value="F:protein serine/threonine kinase activity"/>
    <property type="evidence" value="ECO:0007669"/>
    <property type="project" value="TreeGrafter"/>
</dbReference>
<dbReference type="GO" id="GO:0043130">
    <property type="term" value="F:ubiquitin binding"/>
    <property type="evidence" value="ECO:0007669"/>
    <property type="project" value="InterPro"/>
</dbReference>
<dbReference type="Pfam" id="PF00069">
    <property type="entry name" value="Pkinase"/>
    <property type="match status" value="1"/>
</dbReference>
<protein>
    <recommendedName>
        <fullName evidence="6">Protein kinase domain-containing protein</fullName>
    </recommendedName>
</protein>
<evidence type="ECO:0000256" key="1">
    <source>
        <dbReference type="SAM" id="MobiDB-lite"/>
    </source>
</evidence>
<name>A0A8H5D6D0_9AGAR</name>
<dbReference type="InterPro" id="IPR011009">
    <property type="entry name" value="Kinase-like_dom_sf"/>
</dbReference>
<feature type="region of interest" description="Disordered" evidence="1">
    <location>
        <begin position="329"/>
        <end position="357"/>
    </location>
</feature>
<evidence type="ECO:0000259" key="2">
    <source>
        <dbReference type="PROSITE" id="PS50011"/>
    </source>
</evidence>
<dbReference type="SUPFAM" id="SSF48464">
    <property type="entry name" value="ENTH/VHS domain"/>
    <property type="match status" value="1"/>
</dbReference>
<feature type="region of interest" description="Disordered" evidence="1">
    <location>
        <begin position="429"/>
        <end position="509"/>
    </location>
</feature>
<proteinExistence type="predicted"/>
<dbReference type="InterPro" id="IPR002014">
    <property type="entry name" value="VHS_dom"/>
</dbReference>
<dbReference type="GO" id="GO:0016192">
    <property type="term" value="P:vesicle-mediated transport"/>
    <property type="evidence" value="ECO:0007669"/>
    <property type="project" value="UniProtKB-ARBA"/>
</dbReference>
<dbReference type="PROSITE" id="PS50179">
    <property type="entry name" value="VHS"/>
    <property type="match status" value="1"/>
</dbReference>
<dbReference type="PROSITE" id="PS00108">
    <property type="entry name" value="PROTEIN_KINASE_ST"/>
    <property type="match status" value="1"/>
</dbReference>
<feature type="compositionally biased region" description="Acidic residues" evidence="1">
    <location>
        <begin position="345"/>
        <end position="357"/>
    </location>
</feature>
<dbReference type="Gene3D" id="1.10.510.10">
    <property type="entry name" value="Transferase(Phosphotransferase) domain 1"/>
    <property type="match status" value="1"/>
</dbReference>
<dbReference type="InterPro" id="IPR008942">
    <property type="entry name" value="ENTH_VHS"/>
</dbReference>
<dbReference type="SMART" id="SM00288">
    <property type="entry name" value="VHS"/>
    <property type="match status" value="1"/>
</dbReference>
<evidence type="ECO:0000313" key="5">
    <source>
        <dbReference type="Proteomes" id="UP000559027"/>
    </source>
</evidence>
<dbReference type="GO" id="GO:0005524">
    <property type="term" value="F:ATP binding"/>
    <property type="evidence" value="ECO:0007669"/>
    <property type="project" value="InterPro"/>
</dbReference>
<dbReference type="AlphaFoldDB" id="A0A8H5D6D0"/>
<dbReference type="Pfam" id="PF00790">
    <property type="entry name" value="VHS"/>
    <property type="match status" value="1"/>
</dbReference>
<accession>A0A8H5D6D0</accession>
<dbReference type="GO" id="GO:0007034">
    <property type="term" value="P:vacuolar transport"/>
    <property type="evidence" value="ECO:0007669"/>
    <property type="project" value="UniProtKB-ARBA"/>
</dbReference>